<reference evidence="1 2" key="1">
    <citation type="journal article" date="2021" name="Sci. Rep.">
        <title>The distribution of antibiotic resistance genes in chicken gut microbiota commensals.</title>
        <authorList>
            <person name="Juricova H."/>
            <person name="Matiasovicova J."/>
            <person name="Kubasova T."/>
            <person name="Cejkova D."/>
            <person name="Rychlik I."/>
        </authorList>
    </citation>
    <scope>NUCLEOTIDE SEQUENCE [LARGE SCALE GENOMIC DNA]</scope>
    <source>
        <strain evidence="1 2">An425</strain>
    </source>
</reference>
<evidence type="ECO:0000313" key="1">
    <source>
        <dbReference type="EMBL" id="MBM6876220.1"/>
    </source>
</evidence>
<keyword evidence="2" id="KW-1185">Reference proteome</keyword>
<dbReference type="RefSeq" id="WP_204716836.1">
    <property type="nucleotide sequence ID" value="NZ_JACJLT010000226.1"/>
</dbReference>
<dbReference type="Proteomes" id="UP000728968">
    <property type="component" value="Unassembled WGS sequence"/>
</dbReference>
<organism evidence="1 2">
    <name type="scientific">Fusobacterium mortiferum</name>
    <dbReference type="NCBI Taxonomy" id="850"/>
    <lineage>
        <taxon>Bacteria</taxon>
        <taxon>Fusobacteriati</taxon>
        <taxon>Fusobacteriota</taxon>
        <taxon>Fusobacteriia</taxon>
        <taxon>Fusobacteriales</taxon>
        <taxon>Fusobacteriaceae</taxon>
        <taxon>Fusobacterium</taxon>
    </lineage>
</organism>
<accession>A0ABS2G670</accession>
<dbReference type="EMBL" id="JACJLT010000226">
    <property type="protein sequence ID" value="MBM6876220.1"/>
    <property type="molecule type" value="Genomic_DNA"/>
</dbReference>
<sequence>MREITFNDFCNHNKKTLQIYIYENEFKCSINECDFSKIDIDQYLRAISSDNLKLVIFKFYLPKTKTKYLKIFYAEEKNGYFENVKKRWQYKIMSKNEEALLEEDILAQKFCDILNDETENIRVNIKKFFIALGCDSDRIILNKAIQHSLKYNENYENKEVRTNES</sequence>
<protein>
    <submittedName>
        <fullName evidence="1">Uncharacterized protein</fullName>
    </submittedName>
</protein>
<gene>
    <name evidence="1" type="ORF">H6A04_11310</name>
</gene>
<comment type="caution">
    <text evidence="1">The sequence shown here is derived from an EMBL/GenBank/DDBJ whole genome shotgun (WGS) entry which is preliminary data.</text>
</comment>
<evidence type="ECO:0000313" key="2">
    <source>
        <dbReference type="Proteomes" id="UP000728968"/>
    </source>
</evidence>
<name>A0ABS2G670_FUSMR</name>
<proteinExistence type="predicted"/>